<sequence length="137" mass="16161">MSRIKKIGYFVGKAEVTQTKRSDQEDERHVVFGKERRKLIRKRHIVLEWRKLQNFCIKYTKLQHSDWLCQNNLTSTSLYRERSSGSTQTKFLPSKPLINLPELMSVLSLKWVPKELAVGLDLQKSKQLQIWRTSTNS</sequence>
<proteinExistence type="predicted"/>
<name>A0A9I9EB92_CUCME</name>
<reference evidence="1" key="1">
    <citation type="submission" date="2023-03" db="UniProtKB">
        <authorList>
            <consortium name="EnsemblPlants"/>
        </authorList>
    </citation>
    <scope>IDENTIFICATION</scope>
</reference>
<dbReference type="EnsemblPlants" id="MELO3C031412.2.1">
    <property type="protein sequence ID" value="MELO3C031412.2.1"/>
    <property type="gene ID" value="MELO3C031412.2"/>
</dbReference>
<evidence type="ECO:0000313" key="1">
    <source>
        <dbReference type="EnsemblPlants" id="MELO3C031412.2.1"/>
    </source>
</evidence>
<accession>A0A9I9EB92</accession>
<dbReference type="Gramene" id="MELO3C031412.2.1">
    <property type="protein sequence ID" value="MELO3C031412.2.1"/>
    <property type="gene ID" value="MELO3C031412.2"/>
</dbReference>
<protein>
    <submittedName>
        <fullName evidence="1">Uncharacterized protein</fullName>
    </submittedName>
</protein>
<dbReference type="AlphaFoldDB" id="A0A9I9EB92"/>
<organism evidence="1">
    <name type="scientific">Cucumis melo</name>
    <name type="common">Muskmelon</name>
    <dbReference type="NCBI Taxonomy" id="3656"/>
    <lineage>
        <taxon>Eukaryota</taxon>
        <taxon>Viridiplantae</taxon>
        <taxon>Streptophyta</taxon>
        <taxon>Embryophyta</taxon>
        <taxon>Tracheophyta</taxon>
        <taxon>Spermatophyta</taxon>
        <taxon>Magnoliopsida</taxon>
        <taxon>eudicotyledons</taxon>
        <taxon>Gunneridae</taxon>
        <taxon>Pentapetalae</taxon>
        <taxon>rosids</taxon>
        <taxon>fabids</taxon>
        <taxon>Cucurbitales</taxon>
        <taxon>Cucurbitaceae</taxon>
        <taxon>Benincaseae</taxon>
        <taxon>Cucumis</taxon>
    </lineage>
</organism>